<evidence type="ECO:0000313" key="2">
    <source>
        <dbReference type="Proteomes" id="UP001062846"/>
    </source>
</evidence>
<comment type="caution">
    <text evidence="1">The sequence shown here is derived from an EMBL/GenBank/DDBJ whole genome shotgun (WGS) entry which is preliminary data.</text>
</comment>
<accession>A0ACC0LG80</accession>
<organism evidence="1 2">
    <name type="scientific">Rhododendron molle</name>
    <name type="common">Chinese azalea</name>
    <name type="synonym">Azalea mollis</name>
    <dbReference type="NCBI Taxonomy" id="49168"/>
    <lineage>
        <taxon>Eukaryota</taxon>
        <taxon>Viridiplantae</taxon>
        <taxon>Streptophyta</taxon>
        <taxon>Embryophyta</taxon>
        <taxon>Tracheophyta</taxon>
        <taxon>Spermatophyta</taxon>
        <taxon>Magnoliopsida</taxon>
        <taxon>eudicotyledons</taxon>
        <taxon>Gunneridae</taxon>
        <taxon>Pentapetalae</taxon>
        <taxon>asterids</taxon>
        <taxon>Ericales</taxon>
        <taxon>Ericaceae</taxon>
        <taxon>Ericoideae</taxon>
        <taxon>Rhodoreae</taxon>
        <taxon>Rhododendron</taxon>
    </lineage>
</organism>
<reference evidence="1" key="1">
    <citation type="submission" date="2022-02" db="EMBL/GenBank/DDBJ databases">
        <title>Plant Genome Project.</title>
        <authorList>
            <person name="Zhang R.-G."/>
        </authorList>
    </citation>
    <scope>NUCLEOTIDE SEQUENCE</scope>
    <source>
        <strain evidence="1">AT1</strain>
    </source>
</reference>
<sequence>MWFPLKRKNTIVQQRMKIINQVKKMLKSNWWFVILLPTVQPQMKRSNPFLSPKSQILFHSSKVLPSVGAFTFQCAECFKWRLILTKEKYEEIIREHLLEQPFVCETARECRSEISFEKINLTFVKMAAGCGQLISLTLLSLLVGGSGF</sequence>
<keyword evidence="2" id="KW-1185">Reference proteome</keyword>
<gene>
    <name evidence="1" type="ORF">RHMOL_Rhmol12G0067700</name>
</gene>
<dbReference type="Proteomes" id="UP001062846">
    <property type="component" value="Chromosome 12"/>
</dbReference>
<evidence type="ECO:0000313" key="1">
    <source>
        <dbReference type="EMBL" id="KAI8527337.1"/>
    </source>
</evidence>
<protein>
    <submittedName>
        <fullName evidence="1">Uncharacterized protein</fullName>
    </submittedName>
</protein>
<name>A0ACC0LG80_RHOML</name>
<proteinExistence type="predicted"/>
<dbReference type="EMBL" id="CM046399">
    <property type="protein sequence ID" value="KAI8527337.1"/>
    <property type="molecule type" value="Genomic_DNA"/>
</dbReference>